<dbReference type="KEGG" id="spaa:SPAPADRAFT_65637"/>
<dbReference type="Gene3D" id="1.10.8.60">
    <property type="match status" value="1"/>
</dbReference>
<dbReference type="eggNOG" id="KOG1969">
    <property type="taxonomic scope" value="Eukaryota"/>
</dbReference>
<accession>G3AIT9</accession>
<dbReference type="InterPro" id="IPR003593">
    <property type="entry name" value="AAA+_ATPase"/>
</dbReference>
<dbReference type="InterPro" id="IPR003959">
    <property type="entry name" value="ATPase_AAA_core"/>
</dbReference>
<gene>
    <name evidence="3" type="ORF">SPAPADRAFT_65637</name>
</gene>
<dbReference type="Gene3D" id="3.40.50.300">
    <property type="entry name" value="P-loop containing nucleotide triphosphate hydrolases"/>
    <property type="match status" value="1"/>
</dbReference>
<sequence length="793" mass="89414">MATVDEFTMEVDSINLSESTLFTQERNDNDYDFQMTDSLLFAEPEKVQEQPGVIEEKEEDDEEEDDILTSHISQPFKEVKLFNGRTVKLKPKTKSATVQAPVQGSYMDMDTLFSKANLHNTIKENNRKLAEMEEHTPVASTSSQIWTEKYRPTKFLQLCSAGNDKQYRLVLHWLKKWSSVVFGEQVHDSDHSDGLGRPHRKILLIHGPPGIGKTAVVHILAKQMGYAIQELNAANSMDILPQSAANGSNPYANAASALKLKILNALTSNSLTSTTSKPSCLVIDEIDSLANANDVVKVLNDLVASDQKALNKKLKKASTEETSKKSKKKDVLLSRPIICIANEIYSNQNGKFGPNPMDKLRPIAEIVPFRKPQSGKTTTGQKFGGNAMKSVKDHLMWINEREKLGLDSRAIGDIVDTCDGDIRACINYIQFNAKKTGTANDSSMDKQISWYSMVDELFRREPQLKKDENFMFLLDKFMNGTGKSVVSNSSSFDRVIMGSFNRYLDTVHLQDDSLIRPSEFSDWLGFYDQISSSNKDNQYSGLVGLKIWSLFSQMNPQKNGAKLIPNARNLDFDSFEALKQNKATVKRITDKLPLQTQLSLGVNGDSMAGYFLPYMSKLLAPSLSSKIKSTLSETEQGWVRKIASIVKDFNLSLLNVKDIETGVVSLQISPNWDSLTLYENEFTLLPSATIVKQTQIRRQNLFPLISAELERHEISRKSQKRPNETEPEESAKKRFRGGNSVDFFKGKYQDMNTQIKSETPDDDFQPARIWVKYHEGFSNAVRKNIGWKDIWLP</sequence>
<dbReference type="PANTHER" id="PTHR23389">
    <property type="entry name" value="CHROMOSOME TRANSMISSION FIDELITY FACTOR 18"/>
    <property type="match status" value="1"/>
</dbReference>
<reference evidence="3 4" key="1">
    <citation type="journal article" date="2011" name="Proc. Natl. Acad. Sci. U.S.A.">
        <title>Comparative genomics of xylose-fermenting fungi for enhanced biofuel production.</title>
        <authorList>
            <person name="Wohlbach D.J."/>
            <person name="Kuo A."/>
            <person name="Sato T.K."/>
            <person name="Potts K.M."/>
            <person name="Salamov A.A."/>
            <person name="LaButti K.M."/>
            <person name="Sun H."/>
            <person name="Clum A."/>
            <person name="Pangilinan J.L."/>
            <person name="Lindquist E.A."/>
            <person name="Lucas S."/>
            <person name="Lapidus A."/>
            <person name="Jin M."/>
            <person name="Gunawan C."/>
            <person name="Balan V."/>
            <person name="Dale B.E."/>
            <person name="Jeffries T.W."/>
            <person name="Zinkel R."/>
            <person name="Barry K.W."/>
            <person name="Grigoriev I.V."/>
            <person name="Gasch A.P."/>
        </authorList>
    </citation>
    <scope>NUCLEOTIDE SEQUENCE [LARGE SCALE GENOMIC DNA]</scope>
    <source>
        <strain evidence="4">NRRL Y-27907 / 11-Y1</strain>
    </source>
</reference>
<feature type="domain" description="AAA+ ATPase" evidence="2">
    <location>
        <begin position="199"/>
        <end position="370"/>
    </location>
</feature>
<dbReference type="OMA" id="RWLKGWE"/>
<dbReference type="PANTHER" id="PTHR23389:SF3">
    <property type="entry name" value="CHROMOSOME TRANSMISSION FIDELITY PROTEIN 18 HOMOLOG"/>
    <property type="match status" value="1"/>
</dbReference>
<dbReference type="FunCoup" id="G3AIT9">
    <property type="interactions" value="855"/>
</dbReference>
<evidence type="ECO:0000313" key="3">
    <source>
        <dbReference type="EMBL" id="EGW34505.1"/>
    </source>
</evidence>
<dbReference type="AlphaFoldDB" id="G3AIT9"/>
<name>G3AIT9_SPAPN</name>
<dbReference type="GO" id="GO:0005634">
    <property type="term" value="C:nucleus"/>
    <property type="evidence" value="ECO:0007669"/>
    <property type="project" value="TreeGrafter"/>
</dbReference>
<organism evidence="4">
    <name type="scientific">Spathaspora passalidarum (strain NRRL Y-27907 / 11-Y1)</name>
    <dbReference type="NCBI Taxonomy" id="619300"/>
    <lineage>
        <taxon>Eukaryota</taxon>
        <taxon>Fungi</taxon>
        <taxon>Dikarya</taxon>
        <taxon>Ascomycota</taxon>
        <taxon>Saccharomycotina</taxon>
        <taxon>Pichiomycetes</taxon>
        <taxon>Debaryomycetaceae</taxon>
        <taxon>Spathaspora</taxon>
    </lineage>
</organism>
<feature type="compositionally biased region" description="Basic and acidic residues" evidence="1">
    <location>
        <begin position="713"/>
        <end position="732"/>
    </location>
</feature>
<dbReference type="InterPro" id="IPR027417">
    <property type="entry name" value="P-loop_NTPase"/>
</dbReference>
<dbReference type="OrthoDB" id="2195431at2759"/>
<proteinExistence type="predicted"/>
<dbReference type="GO" id="GO:0003677">
    <property type="term" value="F:DNA binding"/>
    <property type="evidence" value="ECO:0007669"/>
    <property type="project" value="TreeGrafter"/>
</dbReference>
<dbReference type="GeneID" id="18875052"/>
<evidence type="ECO:0000259" key="2">
    <source>
        <dbReference type="SMART" id="SM00382"/>
    </source>
</evidence>
<dbReference type="Proteomes" id="UP000000709">
    <property type="component" value="Unassembled WGS sequence"/>
</dbReference>
<dbReference type="RefSeq" id="XP_007374089.1">
    <property type="nucleotide sequence ID" value="XM_007374027.1"/>
</dbReference>
<feature type="region of interest" description="Disordered" evidence="1">
    <location>
        <begin position="713"/>
        <end position="733"/>
    </location>
</feature>
<dbReference type="GO" id="GO:0005524">
    <property type="term" value="F:ATP binding"/>
    <property type="evidence" value="ECO:0007669"/>
    <property type="project" value="InterPro"/>
</dbReference>
<dbReference type="EMBL" id="GL996500">
    <property type="protein sequence ID" value="EGW34505.1"/>
    <property type="molecule type" value="Genomic_DNA"/>
</dbReference>
<dbReference type="STRING" id="619300.G3AIT9"/>
<dbReference type="Pfam" id="PF00004">
    <property type="entry name" value="AAA"/>
    <property type="match status" value="1"/>
</dbReference>
<dbReference type="GO" id="GO:0016887">
    <property type="term" value="F:ATP hydrolysis activity"/>
    <property type="evidence" value="ECO:0007669"/>
    <property type="project" value="InterPro"/>
</dbReference>
<dbReference type="HOGENOM" id="CLU_004894_3_1_1"/>
<keyword evidence="4" id="KW-1185">Reference proteome</keyword>
<dbReference type="SMART" id="SM00382">
    <property type="entry name" value="AAA"/>
    <property type="match status" value="1"/>
</dbReference>
<evidence type="ECO:0000313" key="4">
    <source>
        <dbReference type="Proteomes" id="UP000000709"/>
    </source>
</evidence>
<dbReference type="InParanoid" id="G3AIT9"/>
<evidence type="ECO:0000256" key="1">
    <source>
        <dbReference type="SAM" id="MobiDB-lite"/>
    </source>
</evidence>
<dbReference type="SUPFAM" id="SSF52540">
    <property type="entry name" value="P-loop containing nucleoside triphosphate hydrolases"/>
    <property type="match status" value="1"/>
</dbReference>
<protein>
    <recommendedName>
        <fullName evidence="2">AAA+ ATPase domain-containing protein</fullName>
    </recommendedName>
</protein>
<dbReference type="CDD" id="cd00009">
    <property type="entry name" value="AAA"/>
    <property type="match status" value="1"/>
</dbReference>